<dbReference type="SUPFAM" id="SSF53955">
    <property type="entry name" value="Lysozyme-like"/>
    <property type="match status" value="1"/>
</dbReference>
<reference evidence="3 4" key="1">
    <citation type="submission" date="2022-05" db="EMBL/GenBank/DDBJ databases">
        <authorList>
            <person name="Park J.-S."/>
        </authorList>
    </citation>
    <scope>NUCLEOTIDE SEQUENCE [LARGE SCALE GENOMIC DNA]</scope>
    <source>
        <strain evidence="3 4">2012CJ34-2</strain>
    </source>
</reference>
<evidence type="ECO:0000259" key="2">
    <source>
        <dbReference type="Pfam" id="PF01464"/>
    </source>
</evidence>
<dbReference type="RefSeq" id="WP_249698651.1">
    <property type="nucleotide sequence ID" value="NZ_JAMFLX010000006.1"/>
</dbReference>
<dbReference type="PROSITE" id="PS00922">
    <property type="entry name" value="TRANSGLYCOSYLASE"/>
    <property type="match status" value="1"/>
</dbReference>
<dbReference type="InterPro" id="IPR008258">
    <property type="entry name" value="Transglycosylase_SLT_dom_1"/>
</dbReference>
<evidence type="ECO:0000313" key="3">
    <source>
        <dbReference type="EMBL" id="MCL6269598.1"/>
    </source>
</evidence>
<keyword evidence="4" id="KW-1185">Reference proteome</keyword>
<protein>
    <submittedName>
        <fullName evidence="3">Transglycosylase SLT domain-containing protein</fullName>
    </submittedName>
</protein>
<evidence type="ECO:0000256" key="1">
    <source>
        <dbReference type="ARBA" id="ARBA00007734"/>
    </source>
</evidence>
<dbReference type="Gene3D" id="1.10.530.10">
    <property type="match status" value="1"/>
</dbReference>
<dbReference type="PANTHER" id="PTHR37423">
    <property type="entry name" value="SOLUBLE LYTIC MUREIN TRANSGLYCOSYLASE-RELATED"/>
    <property type="match status" value="1"/>
</dbReference>
<sequence length="321" mass="36317">MSNQTESLLSKDVTGQKQDIDMEAMTTASYKPARKQPSPWAACLGMGLTLALVMAVITAPTDSKAPEQACCNNLLLEASAKRTNHLVRLEWEYFLLENLVPEMSEEYKRDMAEAEKPLSAGEAFSLETHMSRRLPKYKNLFRTVAGEHAIDWHLVAAISYQESHWHPKAKSPTGVRGMMMLTLPTAKEMGIRNRLDAEQSVRGGVRYLQQLRHRLPETIVGADRTWMALAAYNVGIGHLYDARDLARRHGLNPNAWNDVRNCLLMLENPLWHKQARYGYANGSEPVRYVDNIKRYYRHILAAQSENDRHIVASNGNGHPVL</sequence>
<dbReference type="PANTHER" id="PTHR37423:SF2">
    <property type="entry name" value="MEMBRANE-BOUND LYTIC MUREIN TRANSGLYCOSYLASE C"/>
    <property type="match status" value="1"/>
</dbReference>
<comment type="similarity">
    <text evidence="1">Belongs to the transglycosylase Slt family.</text>
</comment>
<name>A0ABT0PDZ4_9GAMM</name>
<feature type="domain" description="Transglycosylase SLT" evidence="2">
    <location>
        <begin position="141"/>
        <end position="245"/>
    </location>
</feature>
<accession>A0ABT0PDZ4</accession>
<evidence type="ECO:0000313" key="4">
    <source>
        <dbReference type="Proteomes" id="UP001203338"/>
    </source>
</evidence>
<comment type="caution">
    <text evidence="3">The sequence shown here is derived from an EMBL/GenBank/DDBJ whole genome shotgun (WGS) entry which is preliminary data.</text>
</comment>
<dbReference type="EMBL" id="JAMFLX010000006">
    <property type="protein sequence ID" value="MCL6269598.1"/>
    <property type="molecule type" value="Genomic_DNA"/>
</dbReference>
<dbReference type="CDD" id="cd13403">
    <property type="entry name" value="MLTF-like"/>
    <property type="match status" value="1"/>
</dbReference>
<proteinExistence type="inferred from homology"/>
<gene>
    <name evidence="3" type="ORF">M3P05_06545</name>
</gene>
<dbReference type="InterPro" id="IPR000189">
    <property type="entry name" value="Transglyc_AS"/>
</dbReference>
<organism evidence="3 4">
    <name type="scientific">Parendozoicomonas callyspongiae</name>
    <dbReference type="NCBI Taxonomy" id="2942213"/>
    <lineage>
        <taxon>Bacteria</taxon>
        <taxon>Pseudomonadati</taxon>
        <taxon>Pseudomonadota</taxon>
        <taxon>Gammaproteobacteria</taxon>
        <taxon>Oceanospirillales</taxon>
        <taxon>Endozoicomonadaceae</taxon>
        <taxon>Parendozoicomonas</taxon>
    </lineage>
</organism>
<dbReference type="InterPro" id="IPR023346">
    <property type="entry name" value="Lysozyme-like_dom_sf"/>
</dbReference>
<dbReference type="Proteomes" id="UP001203338">
    <property type="component" value="Unassembled WGS sequence"/>
</dbReference>
<dbReference type="Pfam" id="PF01464">
    <property type="entry name" value="SLT"/>
    <property type="match status" value="1"/>
</dbReference>